<dbReference type="Proteomes" id="UP000284824">
    <property type="component" value="Unassembled WGS sequence"/>
</dbReference>
<proteinExistence type="predicted"/>
<reference evidence="1 2" key="1">
    <citation type="submission" date="2019-01" db="EMBL/GenBank/DDBJ databases">
        <title>Sequencing the genomes of 1000 actinobacteria strains.</title>
        <authorList>
            <person name="Klenk H.-P."/>
        </authorList>
    </citation>
    <scope>NUCLEOTIDE SEQUENCE [LARGE SCALE GENOMIC DNA]</scope>
    <source>
        <strain evidence="1 2">DSM 43925</strain>
    </source>
</reference>
<keyword evidence="2" id="KW-1185">Reference proteome</keyword>
<dbReference type="RefSeq" id="WP_164903751.1">
    <property type="nucleotide sequence ID" value="NZ_SAUN01000001.1"/>
</dbReference>
<comment type="caution">
    <text evidence="1">The sequence shown here is derived from an EMBL/GenBank/DDBJ whole genome shotgun (WGS) entry which is preliminary data.</text>
</comment>
<name>A0A438M8B2_9ACTN</name>
<sequence>MLVVIVGLFLLLRAGRRYHSRALTEARQQGYHDGLDRHDDPRQGG</sequence>
<protein>
    <submittedName>
        <fullName evidence="1">Uncharacterized protein</fullName>
    </submittedName>
</protein>
<dbReference type="AlphaFoldDB" id="A0A438M8B2"/>
<evidence type="ECO:0000313" key="2">
    <source>
        <dbReference type="Proteomes" id="UP000284824"/>
    </source>
</evidence>
<gene>
    <name evidence="1" type="ORF">EDD27_4578</name>
</gene>
<dbReference type="EMBL" id="SAUN01000001">
    <property type="protein sequence ID" value="RVX41964.1"/>
    <property type="molecule type" value="Genomic_DNA"/>
</dbReference>
<accession>A0A438M8B2</accession>
<organism evidence="1 2">
    <name type="scientific">Nonomuraea polychroma</name>
    <dbReference type="NCBI Taxonomy" id="46176"/>
    <lineage>
        <taxon>Bacteria</taxon>
        <taxon>Bacillati</taxon>
        <taxon>Actinomycetota</taxon>
        <taxon>Actinomycetes</taxon>
        <taxon>Streptosporangiales</taxon>
        <taxon>Streptosporangiaceae</taxon>
        <taxon>Nonomuraea</taxon>
    </lineage>
</organism>
<evidence type="ECO:0000313" key="1">
    <source>
        <dbReference type="EMBL" id="RVX41964.1"/>
    </source>
</evidence>